<gene>
    <name evidence="1" type="ORF">Tco_0824515</name>
</gene>
<protein>
    <submittedName>
        <fullName evidence="1">Uncharacterized protein</fullName>
    </submittedName>
</protein>
<dbReference type="EMBL" id="BQNB010012420">
    <property type="protein sequence ID" value="GJT03346.1"/>
    <property type="molecule type" value="Genomic_DNA"/>
</dbReference>
<comment type="caution">
    <text evidence="1">The sequence shown here is derived from an EMBL/GenBank/DDBJ whole genome shotgun (WGS) entry which is preliminary data.</text>
</comment>
<sequence length="176" mass="19709">MVATLEFHQVKEGPCSVAAVNLTFLPSAHSLILKILSVFSNHLCDSTLTDPPAQHSITSNIFSSSRSELLEQQWSSYRDHCSMAACRKDLSLLVLSNIRRSVLLDLLLQFFLQLSYTQLVLRITKLFLTDFPLLPPPYSTLDCTSLPNPNFSLPLNTYPLLSFLLPIHALVSRPPL</sequence>
<name>A0ABQ5APW5_9ASTR</name>
<accession>A0ABQ5APW5</accession>
<reference evidence="1" key="2">
    <citation type="submission" date="2022-01" db="EMBL/GenBank/DDBJ databases">
        <authorList>
            <person name="Yamashiro T."/>
            <person name="Shiraishi A."/>
            <person name="Satake H."/>
            <person name="Nakayama K."/>
        </authorList>
    </citation>
    <scope>NUCLEOTIDE SEQUENCE</scope>
</reference>
<proteinExistence type="predicted"/>
<evidence type="ECO:0000313" key="2">
    <source>
        <dbReference type="Proteomes" id="UP001151760"/>
    </source>
</evidence>
<evidence type="ECO:0000313" key="1">
    <source>
        <dbReference type="EMBL" id="GJT03346.1"/>
    </source>
</evidence>
<reference evidence="1" key="1">
    <citation type="journal article" date="2022" name="Int. J. Mol. Sci.">
        <title>Draft Genome of Tanacetum Coccineum: Genomic Comparison of Closely Related Tanacetum-Family Plants.</title>
        <authorList>
            <person name="Yamashiro T."/>
            <person name="Shiraishi A."/>
            <person name="Nakayama K."/>
            <person name="Satake H."/>
        </authorList>
    </citation>
    <scope>NUCLEOTIDE SEQUENCE</scope>
</reference>
<dbReference type="Proteomes" id="UP001151760">
    <property type="component" value="Unassembled WGS sequence"/>
</dbReference>
<keyword evidence="2" id="KW-1185">Reference proteome</keyword>
<organism evidence="1 2">
    <name type="scientific">Tanacetum coccineum</name>
    <dbReference type="NCBI Taxonomy" id="301880"/>
    <lineage>
        <taxon>Eukaryota</taxon>
        <taxon>Viridiplantae</taxon>
        <taxon>Streptophyta</taxon>
        <taxon>Embryophyta</taxon>
        <taxon>Tracheophyta</taxon>
        <taxon>Spermatophyta</taxon>
        <taxon>Magnoliopsida</taxon>
        <taxon>eudicotyledons</taxon>
        <taxon>Gunneridae</taxon>
        <taxon>Pentapetalae</taxon>
        <taxon>asterids</taxon>
        <taxon>campanulids</taxon>
        <taxon>Asterales</taxon>
        <taxon>Asteraceae</taxon>
        <taxon>Asteroideae</taxon>
        <taxon>Anthemideae</taxon>
        <taxon>Anthemidinae</taxon>
        <taxon>Tanacetum</taxon>
    </lineage>
</organism>